<proteinExistence type="predicted"/>
<dbReference type="SUPFAM" id="SSF81340">
    <property type="entry name" value="Clc chloride channel"/>
    <property type="match status" value="1"/>
</dbReference>
<feature type="domain" description="CBS" evidence="10">
    <location>
        <begin position="520"/>
        <end position="575"/>
    </location>
</feature>
<dbReference type="InterPro" id="IPR046342">
    <property type="entry name" value="CBS_dom_sf"/>
</dbReference>
<dbReference type="InterPro" id="IPR014729">
    <property type="entry name" value="Rossmann-like_a/b/a_fold"/>
</dbReference>
<keyword evidence="12" id="KW-1185">Reference proteome</keyword>
<evidence type="ECO:0000256" key="5">
    <source>
        <dbReference type="ARBA" id="ARBA00023065"/>
    </source>
</evidence>
<keyword evidence="2" id="KW-0813">Transport</keyword>
<feature type="transmembrane region" description="Helical" evidence="9">
    <location>
        <begin position="401"/>
        <end position="418"/>
    </location>
</feature>
<name>A0ABT2MP94_9CYAN</name>
<feature type="transmembrane region" description="Helical" evidence="9">
    <location>
        <begin position="163"/>
        <end position="187"/>
    </location>
</feature>
<feature type="transmembrane region" description="Helical" evidence="9">
    <location>
        <begin position="345"/>
        <end position="365"/>
    </location>
</feature>
<dbReference type="EMBL" id="JAMXFF010000002">
    <property type="protein sequence ID" value="MCT7965257.1"/>
    <property type="molecule type" value="Genomic_DNA"/>
</dbReference>
<gene>
    <name evidence="11" type="ORF">NG799_02785</name>
</gene>
<dbReference type="Gene3D" id="1.10.3080.10">
    <property type="entry name" value="Clc chloride channel"/>
    <property type="match status" value="1"/>
</dbReference>
<feature type="domain" description="CBS" evidence="10">
    <location>
        <begin position="457"/>
        <end position="514"/>
    </location>
</feature>
<comment type="subcellular location">
    <subcellularLocation>
        <location evidence="1">Membrane</location>
        <topology evidence="1">Multi-pass membrane protein</topology>
    </subcellularLocation>
</comment>
<feature type="transmembrane region" description="Helical" evidence="9">
    <location>
        <begin position="275"/>
        <end position="294"/>
    </location>
</feature>
<accession>A0ABT2MP94</accession>
<evidence type="ECO:0000313" key="12">
    <source>
        <dbReference type="Proteomes" id="UP001525890"/>
    </source>
</evidence>
<dbReference type="PRINTS" id="PR00762">
    <property type="entry name" value="CLCHANNEL"/>
</dbReference>
<dbReference type="PANTHER" id="PTHR45711">
    <property type="entry name" value="CHLORIDE CHANNEL PROTEIN"/>
    <property type="match status" value="1"/>
</dbReference>
<dbReference type="Proteomes" id="UP001525890">
    <property type="component" value="Unassembled WGS sequence"/>
</dbReference>
<reference evidence="11 12" key="1">
    <citation type="journal article" date="2022" name="Front. Microbiol.">
        <title>High genomic differentiation and limited gene flow indicate recent cryptic speciation within the genus Laspinema (cyanobacteria).</title>
        <authorList>
            <person name="Stanojkovic A."/>
            <person name="Skoupy S."/>
            <person name="Skaloud P."/>
            <person name="Dvorak P."/>
        </authorList>
    </citation>
    <scope>NUCLEOTIDE SEQUENCE [LARGE SCALE GENOMIC DNA]</scope>
    <source>
        <strain evidence="11 12">D2a</strain>
    </source>
</reference>
<comment type="caution">
    <text evidence="11">The sequence shown here is derived from an EMBL/GenBank/DDBJ whole genome shotgun (WGS) entry which is preliminary data.</text>
</comment>
<organism evidence="11 12">
    <name type="scientific">Laspinema palackyanum D2a</name>
    <dbReference type="NCBI Taxonomy" id="2953684"/>
    <lineage>
        <taxon>Bacteria</taxon>
        <taxon>Bacillati</taxon>
        <taxon>Cyanobacteriota</taxon>
        <taxon>Cyanophyceae</taxon>
        <taxon>Oscillatoriophycideae</taxon>
        <taxon>Oscillatoriales</taxon>
        <taxon>Laspinemataceae</taxon>
        <taxon>Laspinema</taxon>
        <taxon>Laspinema palackyanum</taxon>
    </lineage>
</organism>
<dbReference type="PROSITE" id="PS51371">
    <property type="entry name" value="CBS"/>
    <property type="match status" value="2"/>
</dbReference>
<dbReference type="SMART" id="SM00116">
    <property type="entry name" value="CBS"/>
    <property type="match status" value="2"/>
</dbReference>
<evidence type="ECO:0000259" key="10">
    <source>
        <dbReference type="PROSITE" id="PS51371"/>
    </source>
</evidence>
<dbReference type="InterPro" id="IPR001807">
    <property type="entry name" value="ClC"/>
</dbReference>
<evidence type="ECO:0000256" key="9">
    <source>
        <dbReference type="SAM" id="Phobius"/>
    </source>
</evidence>
<protein>
    <submittedName>
        <fullName evidence="11">Chloride channel protein</fullName>
    </submittedName>
</protein>
<evidence type="ECO:0000256" key="4">
    <source>
        <dbReference type="ARBA" id="ARBA00022989"/>
    </source>
</evidence>
<dbReference type="CDD" id="cd01031">
    <property type="entry name" value="EriC"/>
    <property type="match status" value="1"/>
</dbReference>
<dbReference type="Pfam" id="PF00654">
    <property type="entry name" value="Voltage_CLC"/>
    <property type="match status" value="1"/>
</dbReference>
<feature type="transmembrane region" description="Helical" evidence="9">
    <location>
        <begin position="26"/>
        <end position="45"/>
    </location>
</feature>
<evidence type="ECO:0000313" key="11">
    <source>
        <dbReference type="EMBL" id="MCT7965257.1"/>
    </source>
</evidence>
<evidence type="ECO:0000256" key="6">
    <source>
        <dbReference type="ARBA" id="ARBA00023136"/>
    </source>
</evidence>
<evidence type="ECO:0000256" key="8">
    <source>
        <dbReference type="PROSITE-ProRule" id="PRU00703"/>
    </source>
</evidence>
<evidence type="ECO:0000256" key="7">
    <source>
        <dbReference type="ARBA" id="ARBA00023214"/>
    </source>
</evidence>
<dbReference type="Pfam" id="PF00582">
    <property type="entry name" value="Usp"/>
    <property type="match status" value="2"/>
</dbReference>
<dbReference type="SUPFAM" id="SSF54631">
    <property type="entry name" value="CBS-domain pair"/>
    <property type="match status" value="1"/>
</dbReference>
<evidence type="ECO:0000256" key="1">
    <source>
        <dbReference type="ARBA" id="ARBA00004141"/>
    </source>
</evidence>
<keyword evidence="4 9" id="KW-1133">Transmembrane helix</keyword>
<feature type="transmembrane region" description="Helical" evidence="9">
    <location>
        <begin position="194"/>
        <end position="216"/>
    </location>
</feature>
<feature type="transmembrane region" description="Helical" evidence="9">
    <location>
        <begin position="66"/>
        <end position="84"/>
    </location>
</feature>
<keyword evidence="7" id="KW-0868">Chloride</keyword>
<keyword evidence="5" id="KW-0406">Ion transport</keyword>
<dbReference type="Gene3D" id="3.40.50.620">
    <property type="entry name" value="HUPs"/>
    <property type="match status" value="2"/>
</dbReference>
<keyword evidence="6 9" id="KW-0472">Membrane</keyword>
<dbReference type="PANTHER" id="PTHR45711:SF10">
    <property type="entry name" value="CHLORIDE CHANNEL PROTEIN"/>
    <property type="match status" value="1"/>
</dbReference>
<keyword evidence="8" id="KW-0129">CBS domain</keyword>
<feature type="transmembrane region" description="Helical" evidence="9">
    <location>
        <begin position="314"/>
        <end position="333"/>
    </location>
</feature>
<feature type="transmembrane region" description="Helical" evidence="9">
    <location>
        <begin position="371"/>
        <end position="394"/>
    </location>
</feature>
<feature type="transmembrane region" description="Helical" evidence="9">
    <location>
        <begin position="239"/>
        <end position="263"/>
    </location>
</feature>
<evidence type="ECO:0000256" key="3">
    <source>
        <dbReference type="ARBA" id="ARBA00022692"/>
    </source>
</evidence>
<dbReference type="InterPro" id="IPR006016">
    <property type="entry name" value="UspA"/>
</dbReference>
<dbReference type="SUPFAM" id="SSF52402">
    <property type="entry name" value="Adenine nucleotide alpha hydrolases-like"/>
    <property type="match status" value="2"/>
</dbReference>
<dbReference type="Gene3D" id="3.10.580.10">
    <property type="entry name" value="CBS-domain"/>
    <property type="match status" value="1"/>
</dbReference>
<dbReference type="Pfam" id="PF00571">
    <property type="entry name" value="CBS"/>
    <property type="match status" value="2"/>
</dbReference>
<dbReference type="CDD" id="cd00293">
    <property type="entry name" value="USP-like"/>
    <property type="match status" value="1"/>
</dbReference>
<dbReference type="InterPro" id="IPR014743">
    <property type="entry name" value="Cl-channel_core"/>
</dbReference>
<evidence type="ECO:0000256" key="2">
    <source>
        <dbReference type="ARBA" id="ARBA00022448"/>
    </source>
</evidence>
<sequence length="901" mass="96139">MWLQSLSSYSWVVARLRAFFLRPKRLAMFEACLIGLVSGLAAVFLKQGVGWLGGWRIYASFNLPSWIGLPMIGLMGGAIAGFLVERFATEAAGSGVPQVKAALAGVPLSLDLRVAFIKLVSTVITVGSGLTLGRQGPTVQIGAAIAAEIGRWFPTSPDYRRQLIAAGAAAGLAAGFNAPLAGVLFAVEELLHDISAFSLGPAILASFIGAVVSRILGGKSLDLNLSATGFQSQFTAPEIPFYLVLGILSGLLGTLFTQGILASIKFNRKVIRVPLPWRMGLAGLICGVAIALLPPLFRNNSGLREFLLTGSPTAGASAIAFLSHFCLTIIAAGSGAPGGLFAPSLILGSALGYLVGLWQFAFLGVGLPTTYALAGMGAFFCAVSKAPITAVVMIFEITTDFNLVLPLMIGSLVSYLVAEMADSGSLYDKLLKLNGIDLKAEATPNAILSEIRAADVMQRRVETLTRETSIEEVVQAFSRSHHRGFPVLEGGKLVGMVAQSDLAKISKLNLPPDTILEKIMTPQAVKVSPGDTLMEVLFQLNRYNLSRVPVTEGRKLVGIITRTDIIRAESDRLTGKQGFGPHPAPSYVVYQTRSPATGQGRLLVPLANPETAPALLRLAVAIAHQRNYELECLQTIVISRHQSPDETAVTTIPSRRLLRLAERIGRDWNVPVHTQVRVAHDVAQAMLETIDERHIDLMLMGWKGSTGTPGRIFGNVADTIIRQAPCDAILVKMGKTSFSPSRRRPETQRSGKISVLTTGLDRPPLPRPRSFQRWLVPIRGGPSGLATVKLLPGLVSMTTNPEIRLCQVFGPGTYGSDQGVLDQALAFLEQQVTCPVISTSLCANSVQDALIDLAQKDQCDVIVLGASREGLLHSVVKGNIPEAIARSCDCTVMLVRTGTAS</sequence>
<dbReference type="InterPro" id="IPR000644">
    <property type="entry name" value="CBS_dom"/>
</dbReference>
<keyword evidence="3 9" id="KW-0812">Transmembrane</keyword>